<evidence type="ECO:0000313" key="13">
    <source>
        <dbReference type="EMBL" id="JAC67260.1"/>
    </source>
</evidence>
<keyword evidence="10" id="KW-0325">Glycoprotein</keyword>
<evidence type="ECO:0000256" key="8">
    <source>
        <dbReference type="ARBA" id="ARBA00023034"/>
    </source>
</evidence>
<proteinExistence type="inferred from homology"/>
<gene>
    <name evidence="13" type="ORF">TSPGSL018_11590</name>
</gene>
<dbReference type="PANTHER" id="PTHR11987:SF36">
    <property type="entry name" value="SIA-ALPHA-2,3-GAL-BETA-1,4-GLCNAC-R:ALPHA 2,8-SIALYLTRANSFERASE"/>
    <property type="match status" value="1"/>
</dbReference>
<feature type="signal peptide" evidence="12">
    <location>
        <begin position="1"/>
        <end position="24"/>
    </location>
</feature>
<feature type="compositionally biased region" description="Basic and acidic residues" evidence="11">
    <location>
        <begin position="206"/>
        <end position="224"/>
    </location>
</feature>
<dbReference type="GO" id="GO:0000139">
    <property type="term" value="C:Golgi membrane"/>
    <property type="evidence" value="ECO:0007669"/>
    <property type="project" value="UniProtKB-SubCell"/>
</dbReference>
<keyword evidence="7" id="KW-1133">Transmembrane helix</keyword>
<dbReference type="AlphaFoldDB" id="A0A061R9B8"/>
<keyword evidence="6" id="KW-0735">Signal-anchor</keyword>
<evidence type="ECO:0000256" key="1">
    <source>
        <dbReference type="ARBA" id="ARBA00004323"/>
    </source>
</evidence>
<keyword evidence="5" id="KW-0812">Transmembrane</keyword>
<dbReference type="Pfam" id="PF00777">
    <property type="entry name" value="Glyco_transf_29"/>
    <property type="match status" value="2"/>
</dbReference>
<feature type="region of interest" description="Disordered" evidence="11">
    <location>
        <begin position="292"/>
        <end position="321"/>
    </location>
</feature>
<accession>A0A061R9B8</accession>
<evidence type="ECO:0000256" key="3">
    <source>
        <dbReference type="ARBA" id="ARBA00022676"/>
    </source>
</evidence>
<dbReference type="EMBL" id="GBEZ01019276">
    <property type="protein sequence ID" value="JAC67260.1"/>
    <property type="molecule type" value="Transcribed_RNA"/>
</dbReference>
<evidence type="ECO:0000256" key="2">
    <source>
        <dbReference type="ARBA" id="ARBA00006003"/>
    </source>
</evidence>
<keyword evidence="12" id="KW-0732">Signal</keyword>
<evidence type="ECO:0000256" key="11">
    <source>
        <dbReference type="SAM" id="MobiDB-lite"/>
    </source>
</evidence>
<dbReference type="Gene3D" id="3.90.1480.20">
    <property type="entry name" value="Glycosyl transferase family 29"/>
    <property type="match status" value="2"/>
</dbReference>
<evidence type="ECO:0000256" key="7">
    <source>
        <dbReference type="ARBA" id="ARBA00022989"/>
    </source>
</evidence>
<name>A0A061R9B8_9CHLO</name>
<evidence type="ECO:0000256" key="5">
    <source>
        <dbReference type="ARBA" id="ARBA00022692"/>
    </source>
</evidence>
<feature type="compositionally biased region" description="Acidic residues" evidence="11">
    <location>
        <begin position="296"/>
        <end position="307"/>
    </location>
</feature>
<organism evidence="13">
    <name type="scientific">Tetraselmis sp. GSL018</name>
    <dbReference type="NCBI Taxonomy" id="582737"/>
    <lineage>
        <taxon>Eukaryota</taxon>
        <taxon>Viridiplantae</taxon>
        <taxon>Chlorophyta</taxon>
        <taxon>core chlorophytes</taxon>
        <taxon>Chlorodendrophyceae</taxon>
        <taxon>Chlorodendrales</taxon>
        <taxon>Chlorodendraceae</taxon>
        <taxon>Tetraselmis</taxon>
    </lineage>
</organism>
<evidence type="ECO:0000256" key="4">
    <source>
        <dbReference type="ARBA" id="ARBA00022679"/>
    </source>
</evidence>
<feature type="chain" id="PRO_5001605642" evidence="12">
    <location>
        <begin position="25"/>
        <end position="562"/>
    </location>
</feature>
<evidence type="ECO:0000256" key="6">
    <source>
        <dbReference type="ARBA" id="ARBA00022968"/>
    </source>
</evidence>
<dbReference type="GO" id="GO:0008373">
    <property type="term" value="F:sialyltransferase activity"/>
    <property type="evidence" value="ECO:0007669"/>
    <property type="project" value="InterPro"/>
</dbReference>
<evidence type="ECO:0000256" key="10">
    <source>
        <dbReference type="ARBA" id="ARBA00023180"/>
    </source>
</evidence>
<dbReference type="InterPro" id="IPR001675">
    <property type="entry name" value="Glyco_trans_29"/>
</dbReference>
<keyword evidence="8" id="KW-0333">Golgi apparatus</keyword>
<keyword evidence="3 13" id="KW-0328">Glycosyltransferase</keyword>
<evidence type="ECO:0000256" key="9">
    <source>
        <dbReference type="ARBA" id="ARBA00023136"/>
    </source>
</evidence>
<comment type="similarity">
    <text evidence="2">Belongs to the glycosyltransferase 29 family.</text>
</comment>
<comment type="subcellular location">
    <subcellularLocation>
        <location evidence="1">Golgi apparatus membrane</location>
        <topology evidence="1">Single-pass type II membrane protein</topology>
    </subcellularLocation>
</comment>
<protein>
    <submittedName>
        <fullName evidence="13">Sialyltransferase-like protein</fullName>
    </submittedName>
</protein>
<dbReference type="InterPro" id="IPR050943">
    <property type="entry name" value="Glycosyltr_29_Sialyltrsf"/>
</dbReference>
<keyword evidence="9" id="KW-0472">Membrane</keyword>
<reference evidence="13" key="1">
    <citation type="submission" date="2014-05" db="EMBL/GenBank/DDBJ databases">
        <title>The transcriptome of the halophilic microalga Tetraselmis sp. GSL018 isolated from the Great Salt Lake, Utah.</title>
        <authorList>
            <person name="Jinkerson R.E."/>
            <person name="D'Adamo S."/>
            <person name="Posewitz M.C."/>
        </authorList>
    </citation>
    <scope>NUCLEOTIDE SEQUENCE</scope>
    <source>
        <strain evidence="13">GSL018</strain>
    </source>
</reference>
<dbReference type="PANTHER" id="PTHR11987">
    <property type="entry name" value="ALPHA-2,8-SIALYLTRANSFERASE"/>
    <property type="match status" value="1"/>
</dbReference>
<dbReference type="InterPro" id="IPR038578">
    <property type="entry name" value="GT29-like_sf"/>
</dbReference>
<evidence type="ECO:0000256" key="12">
    <source>
        <dbReference type="SAM" id="SignalP"/>
    </source>
</evidence>
<keyword evidence="4 13" id="KW-0808">Transferase</keyword>
<feature type="region of interest" description="Disordered" evidence="11">
    <location>
        <begin position="206"/>
        <end position="248"/>
    </location>
</feature>
<sequence>MAPWFSFFLQVGLCLATLVVFVQAAEQAKDMSDLMTHVHNQLKLPKDLKTQTVWPSTCGRKTQDGATPPVAGDLLEAAHQVIGDNMIVTKSNRDFSWNSNLNGRLNVMASSTNDIAPPEKFARCAIVGNSGHLTNSEYGKAIDSHDAVLRTNQAPVKGYEKYVGSKTTFRLINRSWYRHYAETASKALGDLIPLFKSQEVQEALKKVDGKADKRSGASKADTHKPASPQAKPRSQISTPKLVDGSQEETMHQLILEHAQNLGITPKSPKARRLLAAEARAVRRRILEGAEAAMAAEENEDSVNEEGDGSWTPRRDGNADADEDLDYDLGEMKAGAARDEVEFVEDATGHITDHAGRSSNLYNSLSPEVQRSMTKYVSPDSLLYEDGYGDSFWVPLEPNVTMVTLTEPITRAIALELVWKKVKTVRPDVKVRIMGVTAFHVAMELLQRWRMRLLCHHVQTKGGYRPTTGIMATFFMTKHCRQVTLYGFGPSARPNSTAPFHYYKGYQARTWETKSDQVHNFQAEWLFISSLVNRGELQFCHDGHSGECGMPGYDPAMDPARST</sequence>